<keyword evidence="3" id="KW-1185">Reference proteome</keyword>
<keyword evidence="1" id="KW-1133">Transmembrane helix</keyword>
<gene>
    <name evidence="2" type="ORF">SAMN04488135_102138</name>
</gene>
<keyword evidence="1" id="KW-0812">Transmembrane</keyword>
<proteinExistence type="predicted"/>
<keyword evidence="1" id="KW-0472">Membrane</keyword>
<dbReference type="AlphaFoldDB" id="A0A1M5Q2H8"/>
<dbReference type="Proteomes" id="UP000184226">
    <property type="component" value="Unassembled WGS sequence"/>
</dbReference>
<accession>A0A1M5Q2H8</accession>
<dbReference type="OrthoDB" id="6422829at2"/>
<evidence type="ECO:0000313" key="2">
    <source>
        <dbReference type="EMBL" id="SHH08248.1"/>
    </source>
</evidence>
<protein>
    <recommendedName>
        <fullName evidence="4">Phage abortive infection protein</fullName>
    </recommendedName>
</protein>
<evidence type="ECO:0000256" key="1">
    <source>
        <dbReference type="SAM" id="Phobius"/>
    </source>
</evidence>
<reference evidence="2 3" key="1">
    <citation type="submission" date="2016-11" db="EMBL/GenBank/DDBJ databases">
        <authorList>
            <person name="Jaros S."/>
            <person name="Januszkiewicz K."/>
            <person name="Wedrychowicz H."/>
        </authorList>
    </citation>
    <scope>NUCLEOTIDE SEQUENCE [LARGE SCALE GENOMIC DNA]</scope>
    <source>
        <strain evidence="2 3">CGMCC 1.10190</strain>
    </source>
</reference>
<dbReference type="STRING" id="658167.SAMN04488135_102138"/>
<name>A0A1M5Q2H8_9BURK</name>
<dbReference type="RefSeq" id="WP_073101790.1">
    <property type="nucleotide sequence ID" value="NZ_FQXE01000002.1"/>
</dbReference>
<sequence length="245" mass="27697">MINGTLCAAVFAIFLTTAAYLVHFFLGLGYKISSESSDWGQFGDYFGGVLNPILSFIAIILLIKSLNFQNEANISLRDQLKNNEKVEMVRTFSVLFFNVIVSQKTLLKDLQVNLGSESSPIEVTGTAAILKVEREVEDLRNRGADNAGVTRYLEQIDNLDHIFGMLRSFYVAVKLVSDRLSDENGFDISDRQSQYLALVNLTDFAQIRLILMGIQFMKCHYSSYMKGNHEFLETLESVNLRTDLY</sequence>
<evidence type="ECO:0008006" key="4">
    <source>
        <dbReference type="Google" id="ProtNLM"/>
    </source>
</evidence>
<dbReference type="EMBL" id="FQXE01000002">
    <property type="protein sequence ID" value="SHH08248.1"/>
    <property type="molecule type" value="Genomic_DNA"/>
</dbReference>
<feature type="transmembrane region" description="Helical" evidence="1">
    <location>
        <begin position="45"/>
        <end position="63"/>
    </location>
</feature>
<organism evidence="2 3">
    <name type="scientific">Pollutimonas bauzanensis</name>
    <dbReference type="NCBI Taxonomy" id="658167"/>
    <lineage>
        <taxon>Bacteria</taxon>
        <taxon>Pseudomonadati</taxon>
        <taxon>Pseudomonadota</taxon>
        <taxon>Betaproteobacteria</taxon>
        <taxon>Burkholderiales</taxon>
        <taxon>Alcaligenaceae</taxon>
        <taxon>Pollutimonas</taxon>
    </lineage>
</organism>
<evidence type="ECO:0000313" key="3">
    <source>
        <dbReference type="Proteomes" id="UP000184226"/>
    </source>
</evidence>